<reference evidence="1" key="1">
    <citation type="submission" date="2022-04" db="EMBL/GenBank/DDBJ databases">
        <title>Mucilaginibacter sp. RS28 isolated from freshwater.</title>
        <authorList>
            <person name="Ko S.-R."/>
        </authorList>
    </citation>
    <scope>NUCLEOTIDE SEQUENCE</scope>
    <source>
        <strain evidence="1">RS28</strain>
    </source>
</reference>
<evidence type="ECO:0000313" key="1">
    <source>
        <dbReference type="EMBL" id="MCJ8210847.1"/>
    </source>
</evidence>
<gene>
    <name evidence="1" type="ORF">MUY27_14105</name>
</gene>
<organism evidence="1 2">
    <name type="scientific">Mucilaginibacter straminoryzae</name>
    <dbReference type="NCBI Taxonomy" id="2932774"/>
    <lineage>
        <taxon>Bacteria</taxon>
        <taxon>Pseudomonadati</taxon>
        <taxon>Bacteroidota</taxon>
        <taxon>Sphingobacteriia</taxon>
        <taxon>Sphingobacteriales</taxon>
        <taxon>Sphingobacteriaceae</taxon>
        <taxon>Mucilaginibacter</taxon>
    </lineage>
</organism>
<evidence type="ECO:0000313" key="2">
    <source>
        <dbReference type="Proteomes" id="UP001139450"/>
    </source>
</evidence>
<accession>A0A9X1X458</accession>
<name>A0A9X1X458_9SPHI</name>
<dbReference type="RefSeq" id="WP_245130817.1">
    <property type="nucleotide sequence ID" value="NZ_JALJEJ010000006.1"/>
</dbReference>
<protein>
    <submittedName>
        <fullName evidence="1">Uncharacterized protein</fullName>
    </submittedName>
</protein>
<dbReference type="AlphaFoldDB" id="A0A9X1X458"/>
<keyword evidence="2" id="KW-1185">Reference proteome</keyword>
<proteinExistence type="predicted"/>
<sequence length="251" mass="28214">MKFCSLLLLALLLLPGCKSDHGKILLRLKYHDGDVQNISVEEKIEGPMVSIVNKTSTDLTVDSALDDGKRYAFIAQVRRICSDSKLGDEVRHYDSDDMLGDMDKESRRLHDAVKDVLHKNYRFAYNDLGELVDPFKEGNQLAEPPIDPGLVQLNFPKERVGVGYTWTSRRKNPLLNTYNIFTYTIADISAEKVVVHAKGNIKGFKSLVRDFVVEGDYTINRFNGHLLGGYFAGNVRGNKILISVVTHEQGL</sequence>
<dbReference type="EMBL" id="JALJEJ010000006">
    <property type="protein sequence ID" value="MCJ8210847.1"/>
    <property type="molecule type" value="Genomic_DNA"/>
</dbReference>
<comment type="caution">
    <text evidence="1">The sequence shown here is derived from an EMBL/GenBank/DDBJ whole genome shotgun (WGS) entry which is preliminary data.</text>
</comment>
<dbReference type="Proteomes" id="UP001139450">
    <property type="component" value="Unassembled WGS sequence"/>
</dbReference>